<reference evidence="2" key="1">
    <citation type="submission" date="2014-10" db="EMBL/GenBank/DDBJ databases">
        <title>Genome sequencing of Vitellibacter sp. D-24.</title>
        <authorList>
            <person name="Thevarajoo S."/>
            <person name="Selvaratnam C."/>
            <person name="Goh K.M."/>
            <person name="Chong C.S."/>
        </authorList>
    </citation>
    <scope>NUCLEOTIDE SEQUENCE [LARGE SCALE GENOMIC DNA]</scope>
    <source>
        <strain evidence="2">D-24</strain>
    </source>
</reference>
<dbReference type="RefSeq" id="WP_062623146.1">
    <property type="nucleotide sequence ID" value="NZ_JRWG01000014.1"/>
</dbReference>
<dbReference type="STRING" id="1548749.LS48_14165"/>
<name>A0A137REL8_9FLAO</name>
<proteinExistence type="predicted"/>
<gene>
    <name evidence="1" type="ORF">LS48_14165</name>
</gene>
<protein>
    <submittedName>
        <fullName evidence="1">Uncharacterized protein</fullName>
    </submittedName>
</protein>
<dbReference type="Proteomes" id="UP000070138">
    <property type="component" value="Unassembled WGS sequence"/>
</dbReference>
<dbReference type="AlphaFoldDB" id="A0A137REL8"/>
<reference evidence="1 2" key="2">
    <citation type="journal article" date="2016" name="Int. J. Syst. Evol. Microbiol.">
        <title>Vitellibacter aquimaris sp. nov., a marine bacterium isolated from seawater.</title>
        <authorList>
            <person name="Thevarajoo S."/>
            <person name="Selvaratnam C."/>
            <person name="Goh K.M."/>
            <person name="Hong K.W."/>
            <person name="Chan X.Y."/>
            <person name="Chan K.G."/>
            <person name="Chong C.S."/>
        </authorList>
    </citation>
    <scope>NUCLEOTIDE SEQUENCE [LARGE SCALE GENOMIC DNA]</scope>
    <source>
        <strain evidence="1 2">D-24</strain>
    </source>
</reference>
<sequence length="195" mass="23267">MIKKIPRDISIIKYRNFPLWEVDDETQTEFSHFPKVYSYYCVKLTDEDDERIVQNLTSELSKLFGLLEVNQLIFLSAHNMRWIAKHIAQENDYETLINAVSYFDKHKLTGKFNGAIEVDKVDLEEFFKHFVILTNCDSGFFHNHFLNKKQDILGYVHYSGEVQFYTLNQDMNERFLKKIKETDFVDAMREDTNRI</sequence>
<dbReference type="EMBL" id="JRWG01000014">
    <property type="protein sequence ID" value="KXN97933.1"/>
    <property type="molecule type" value="Genomic_DNA"/>
</dbReference>
<evidence type="ECO:0000313" key="2">
    <source>
        <dbReference type="Proteomes" id="UP000070138"/>
    </source>
</evidence>
<comment type="caution">
    <text evidence="1">The sequence shown here is derived from an EMBL/GenBank/DDBJ whole genome shotgun (WGS) entry which is preliminary data.</text>
</comment>
<organism evidence="1 2">
    <name type="scientific">Aequorivita aquimaris</name>
    <dbReference type="NCBI Taxonomy" id="1548749"/>
    <lineage>
        <taxon>Bacteria</taxon>
        <taxon>Pseudomonadati</taxon>
        <taxon>Bacteroidota</taxon>
        <taxon>Flavobacteriia</taxon>
        <taxon>Flavobacteriales</taxon>
        <taxon>Flavobacteriaceae</taxon>
        <taxon>Aequorivita</taxon>
    </lineage>
</organism>
<dbReference type="OrthoDB" id="1923405at2"/>
<evidence type="ECO:0000313" key="1">
    <source>
        <dbReference type="EMBL" id="KXN97933.1"/>
    </source>
</evidence>
<accession>A0A137REL8</accession>
<keyword evidence="2" id="KW-1185">Reference proteome</keyword>